<feature type="region of interest" description="Disordered" evidence="8">
    <location>
        <begin position="1"/>
        <end position="211"/>
    </location>
</feature>
<dbReference type="GO" id="GO:0071031">
    <property type="term" value="P:nuclear mRNA surveillance of mRNA 3'-end processing"/>
    <property type="evidence" value="ECO:0007669"/>
    <property type="project" value="TreeGrafter"/>
</dbReference>
<proteinExistence type="predicted"/>
<reference evidence="10 11" key="1">
    <citation type="journal article" date="2023" name="IMA Fungus">
        <title>Comparative genomic study of the Penicillium genus elucidates a diverse pangenome and 15 lateral gene transfer events.</title>
        <authorList>
            <person name="Petersen C."/>
            <person name="Sorensen T."/>
            <person name="Nielsen M.R."/>
            <person name="Sondergaard T.E."/>
            <person name="Sorensen J.L."/>
            <person name="Fitzpatrick D.A."/>
            <person name="Frisvad J.C."/>
            <person name="Nielsen K.L."/>
        </authorList>
    </citation>
    <scope>NUCLEOTIDE SEQUENCE [LARGE SCALE GENOMIC DNA]</scope>
    <source>
        <strain evidence="10 11">IBT 35679</strain>
    </source>
</reference>
<feature type="domain" description="CCHC-type" evidence="9">
    <location>
        <begin position="347"/>
        <end position="363"/>
    </location>
</feature>
<dbReference type="InterPro" id="IPR036875">
    <property type="entry name" value="Znf_CCHC_sf"/>
</dbReference>
<dbReference type="AlphaFoldDB" id="A0AAD6CQA5"/>
<dbReference type="InterPro" id="IPR051644">
    <property type="entry name" value="TRAMP_AT-DNA-binding"/>
</dbReference>
<evidence type="ECO:0000313" key="10">
    <source>
        <dbReference type="EMBL" id="KAJ5532687.1"/>
    </source>
</evidence>
<feature type="region of interest" description="Disordered" evidence="8">
    <location>
        <begin position="447"/>
        <end position="586"/>
    </location>
</feature>
<dbReference type="PANTHER" id="PTHR46543">
    <property type="entry name" value="ZINC FINGER CCHC DOMAIN-CONTAINING PROTEIN 7"/>
    <property type="match status" value="1"/>
</dbReference>
<comment type="subcellular location">
    <subcellularLocation>
        <location evidence="1">Nucleus</location>
    </subcellularLocation>
</comment>
<dbReference type="GO" id="GO:0031499">
    <property type="term" value="C:TRAMP complex"/>
    <property type="evidence" value="ECO:0007669"/>
    <property type="project" value="TreeGrafter"/>
</dbReference>
<feature type="compositionally biased region" description="Low complexity" evidence="8">
    <location>
        <begin position="130"/>
        <end position="145"/>
    </location>
</feature>
<feature type="compositionally biased region" description="Basic residues" evidence="8">
    <location>
        <begin position="37"/>
        <end position="46"/>
    </location>
</feature>
<feature type="compositionally biased region" description="Low complexity" evidence="8">
    <location>
        <begin position="74"/>
        <end position="86"/>
    </location>
</feature>
<protein>
    <recommendedName>
        <fullName evidence="9">CCHC-type domain-containing protein</fullName>
    </recommendedName>
</protein>
<dbReference type="Proteomes" id="UP001220324">
    <property type="component" value="Unassembled WGS sequence"/>
</dbReference>
<evidence type="ECO:0000256" key="6">
    <source>
        <dbReference type="ARBA" id="ARBA00023242"/>
    </source>
</evidence>
<keyword evidence="4 7" id="KW-0863">Zinc-finger</keyword>
<name>A0AAD6CQA5_9EURO</name>
<dbReference type="GO" id="GO:0071039">
    <property type="term" value="P:nuclear polyadenylation-dependent CUT catabolic process"/>
    <property type="evidence" value="ECO:0007669"/>
    <property type="project" value="TreeGrafter"/>
</dbReference>
<dbReference type="Gene3D" id="4.10.60.10">
    <property type="entry name" value="Zinc finger, CCHC-type"/>
    <property type="match status" value="1"/>
</dbReference>
<dbReference type="GO" id="GO:0071038">
    <property type="term" value="P:TRAMP-dependent tRNA surveillance pathway"/>
    <property type="evidence" value="ECO:0007669"/>
    <property type="project" value="TreeGrafter"/>
</dbReference>
<dbReference type="EMBL" id="JAQIZZ010000007">
    <property type="protein sequence ID" value="KAJ5532687.1"/>
    <property type="molecule type" value="Genomic_DNA"/>
</dbReference>
<evidence type="ECO:0000256" key="3">
    <source>
        <dbReference type="ARBA" id="ARBA00022737"/>
    </source>
</evidence>
<keyword evidence="3" id="KW-0677">Repeat</keyword>
<feature type="compositionally biased region" description="Gly residues" evidence="8">
    <location>
        <begin position="566"/>
        <end position="579"/>
    </location>
</feature>
<sequence>MSDSGDEADSRTASVGIQRPRSKNSSTRGSGDSDSRPKKRQRRNRSRASDVSDNLPRGASFSLNPLEVDPDETSSSGSSAGSGADSDNSDSPEKPATVNPHAGSTAPAISWNQGRKAPVRTTLGKRKASGEAQPKPQAPGPQAEQFSAVNAFWKSRDGSASPEPSGEDTGVVGDEDSEDDLDGSSELEEGEVDSRSDSDAVSLDSEADDSILLNIGDKAEDTADEYIPEKPAVTNGQTNGHVNGVSEGSAPSPPGIFESKEEAFERYAKKYPTPPATLVDLDKADMDIQAQFIYWDRDINEIDLQLPVGCTECLQYGHQAEVCPTKECSHCQAWNKHISALCPSWQRCERCRERGHTDKECPSPLKSSASEVPCDFCDSTDHTESYCDDRWKFPLRESTSTEVRVSISCANCISKSHLIGDCPSLRRPYNTSSFTLKGIDPDDIINLNTAPKQIQPPINYKQGRKARGGARGGINARSSSPSSDDMLPRKGSKPQPVSRGRGRGSHIRFGNSVAPPRNGPGPDKSRGRPPPNRGRPQFPGNNTRQRTLSPLPRPFPRGPPPRGRGRGGNGRGGPPSRGGGRGRRGK</sequence>
<dbReference type="GO" id="GO:0071036">
    <property type="term" value="P:nuclear polyadenylation-dependent snoRNA catabolic process"/>
    <property type="evidence" value="ECO:0007669"/>
    <property type="project" value="TreeGrafter"/>
</dbReference>
<evidence type="ECO:0000256" key="4">
    <source>
        <dbReference type="ARBA" id="ARBA00022771"/>
    </source>
</evidence>
<evidence type="ECO:0000313" key="11">
    <source>
        <dbReference type="Proteomes" id="UP001220324"/>
    </source>
</evidence>
<keyword evidence="5" id="KW-0862">Zinc</keyword>
<comment type="caution">
    <text evidence="10">The sequence shown here is derived from an EMBL/GenBank/DDBJ whole genome shotgun (WGS) entry which is preliminary data.</text>
</comment>
<dbReference type="SUPFAM" id="SSF57756">
    <property type="entry name" value="Retrovirus zinc finger-like domains"/>
    <property type="match status" value="1"/>
</dbReference>
<dbReference type="GO" id="GO:0071035">
    <property type="term" value="P:nuclear polyadenylation-dependent rRNA catabolic process"/>
    <property type="evidence" value="ECO:0007669"/>
    <property type="project" value="TreeGrafter"/>
</dbReference>
<evidence type="ECO:0000259" key="9">
    <source>
        <dbReference type="PROSITE" id="PS50158"/>
    </source>
</evidence>
<dbReference type="GO" id="GO:0008270">
    <property type="term" value="F:zinc ion binding"/>
    <property type="evidence" value="ECO:0007669"/>
    <property type="project" value="UniProtKB-KW"/>
</dbReference>
<dbReference type="PROSITE" id="PS50158">
    <property type="entry name" value="ZF_CCHC"/>
    <property type="match status" value="1"/>
</dbReference>
<dbReference type="SMART" id="SM00343">
    <property type="entry name" value="ZnF_C2HC"/>
    <property type="match status" value="5"/>
</dbReference>
<feature type="region of interest" description="Disordered" evidence="8">
    <location>
        <begin position="230"/>
        <end position="257"/>
    </location>
</feature>
<keyword evidence="11" id="KW-1185">Reference proteome</keyword>
<keyword evidence="6" id="KW-0539">Nucleus</keyword>
<feature type="compositionally biased region" description="Acidic residues" evidence="8">
    <location>
        <begin position="173"/>
        <end position="191"/>
    </location>
</feature>
<evidence type="ECO:0000256" key="2">
    <source>
        <dbReference type="ARBA" id="ARBA00022723"/>
    </source>
</evidence>
<organism evidence="10 11">
    <name type="scientific">Penicillium frequentans</name>
    <dbReference type="NCBI Taxonomy" id="3151616"/>
    <lineage>
        <taxon>Eukaryota</taxon>
        <taxon>Fungi</taxon>
        <taxon>Dikarya</taxon>
        <taxon>Ascomycota</taxon>
        <taxon>Pezizomycotina</taxon>
        <taxon>Eurotiomycetes</taxon>
        <taxon>Eurotiomycetidae</taxon>
        <taxon>Eurotiales</taxon>
        <taxon>Aspergillaceae</taxon>
        <taxon>Penicillium</taxon>
    </lineage>
</organism>
<dbReference type="PANTHER" id="PTHR46543:SF1">
    <property type="entry name" value="ZINC FINGER CCHC DOMAIN-CONTAINING PROTEIN 7"/>
    <property type="match status" value="1"/>
</dbReference>
<dbReference type="InterPro" id="IPR001878">
    <property type="entry name" value="Znf_CCHC"/>
</dbReference>
<evidence type="ECO:0000256" key="1">
    <source>
        <dbReference type="ARBA" id="ARBA00004123"/>
    </source>
</evidence>
<gene>
    <name evidence="10" type="ORF">N7494_009239</name>
</gene>
<dbReference type="GO" id="GO:0071037">
    <property type="term" value="P:nuclear polyadenylation-dependent snRNA catabolic process"/>
    <property type="evidence" value="ECO:0007669"/>
    <property type="project" value="TreeGrafter"/>
</dbReference>
<evidence type="ECO:0000256" key="5">
    <source>
        <dbReference type="ARBA" id="ARBA00022833"/>
    </source>
</evidence>
<keyword evidence="2" id="KW-0479">Metal-binding</keyword>
<evidence type="ECO:0000256" key="8">
    <source>
        <dbReference type="SAM" id="MobiDB-lite"/>
    </source>
</evidence>
<evidence type="ECO:0000256" key="7">
    <source>
        <dbReference type="PROSITE-ProRule" id="PRU00047"/>
    </source>
</evidence>
<dbReference type="GO" id="GO:0003723">
    <property type="term" value="F:RNA binding"/>
    <property type="evidence" value="ECO:0007669"/>
    <property type="project" value="TreeGrafter"/>
</dbReference>
<feature type="compositionally biased region" description="Pro residues" evidence="8">
    <location>
        <begin position="551"/>
        <end position="562"/>
    </location>
</feature>
<accession>A0AAD6CQA5</accession>